<dbReference type="SUPFAM" id="SSF52096">
    <property type="entry name" value="ClpP/crotonase"/>
    <property type="match status" value="1"/>
</dbReference>
<feature type="compositionally biased region" description="Pro residues" evidence="1">
    <location>
        <begin position="27"/>
        <end position="52"/>
    </location>
</feature>
<feature type="signal peptide" evidence="2">
    <location>
        <begin position="1"/>
        <end position="22"/>
    </location>
</feature>
<dbReference type="Gene3D" id="3.30.750.170">
    <property type="match status" value="1"/>
</dbReference>
<evidence type="ECO:0000256" key="1">
    <source>
        <dbReference type="SAM" id="MobiDB-lite"/>
    </source>
</evidence>
<organism evidence="4 5">
    <name type="scientific">Alterisphingorhabdus coralli</name>
    <dbReference type="NCBI Taxonomy" id="3071408"/>
    <lineage>
        <taxon>Bacteria</taxon>
        <taxon>Pseudomonadati</taxon>
        <taxon>Pseudomonadota</taxon>
        <taxon>Alphaproteobacteria</taxon>
        <taxon>Sphingomonadales</taxon>
        <taxon>Sphingomonadaceae</taxon>
        <taxon>Alterisphingorhabdus (ex Yan et al. 2024)</taxon>
    </lineage>
</organism>
<dbReference type="InterPro" id="IPR005151">
    <property type="entry name" value="Tail-specific_protease"/>
</dbReference>
<dbReference type="PANTHER" id="PTHR32060">
    <property type="entry name" value="TAIL-SPECIFIC PROTEASE"/>
    <property type="match status" value="1"/>
</dbReference>
<dbReference type="Gene3D" id="2.30.42.10">
    <property type="match status" value="1"/>
</dbReference>
<dbReference type="InterPro" id="IPR029045">
    <property type="entry name" value="ClpP/crotonase-like_dom_sf"/>
</dbReference>
<dbReference type="CDD" id="cd07561">
    <property type="entry name" value="Peptidase_S41_CPP_like"/>
    <property type="match status" value="1"/>
</dbReference>
<keyword evidence="2" id="KW-0732">Signal</keyword>
<evidence type="ECO:0000313" key="5">
    <source>
        <dbReference type="Proteomes" id="UP001302429"/>
    </source>
</evidence>
<dbReference type="InterPro" id="IPR036034">
    <property type="entry name" value="PDZ_sf"/>
</dbReference>
<dbReference type="GO" id="GO:0008236">
    <property type="term" value="F:serine-type peptidase activity"/>
    <property type="evidence" value="ECO:0007669"/>
    <property type="project" value="InterPro"/>
</dbReference>
<dbReference type="GO" id="GO:0030288">
    <property type="term" value="C:outer membrane-bounded periplasmic space"/>
    <property type="evidence" value="ECO:0007669"/>
    <property type="project" value="TreeGrafter"/>
</dbReference>
<dbReference type="PANTHER" id="PTHR32060:SF30">
    <property type="entry name" value="CARBOXY-TERMINAL PROCESSING PROTEASE CTPA"/>
    <property type="match status" value="1"/>
</dbReference>
<dbReference type="GO" id="GO:0007165">
    <property type="term" value="P:signal transduction"/>
    <property type="evidence" value="ECO:0007669"/>
    <property type="project" value="TreeGrafter"/>
</dbReference>
<dbReference type="AlphaFoldDB" id="A0AA97I0N2"/>
<dbReference type="GO" id="GO:0006508">
    <property type="term" value="P:proteolysis"/>
    <property type="evidence" value="ECO:0007669"/>
    <property type="project" value="InterPro"/>
</dbReference>
<proteinExistence type="predicted"/>
<reference evidence="4 5" key="1">
    <citation type="submission" date="2023-10" db="EMBL/GenBank/DDBJ databases">
        <title>Complete genome sequence of a Sphingomonadaceae bacterium.</title>
        <authorList>
            <person name="Yan C."/>
        </authorList>
    </citation>
    <scope>NUCLEOTIDE SEQUENCE [LARGE SCALE GENOMIC DNA]</scope>
    <source>
        <strain evidence="4 5">SCSIO 66989</strain>
    </source>
</reference>
<gene>
    <name evidence="4" type="ORF">RB602_03855</name>
</gene>
<dbReference type="PROSITE" id="PS51257">
    <property type="entry name" value="PROKAR_LIPOPROTEIN"/>
    <property type="match status" value="1"/>
</dbReference>
<feature type="domain" description="Tail specific protease" evidence="3">
    <location>
        <begin position="244"/>
        <end position="382"/>
    </location>
</feature>
<feature type="chain" id="PRO_5041744695" evidence="2">
    <location>
        <begin position="23"/>
        <end position="499"/>
    </location>
</feature>
<dbReference type="Pfam" id="PF03572">
    <property type="entry name" value="Peptidase_S41"/>
    <property type="match status" value="1"/>
</dbReference>
<name>A0AA97I0N2_9SPHN</name>
<dbReference type="Gene3D" id="3.90.226.10">
    <property type="entry name" value="2-enoyl-CoA Hydratase, Chain A, domain 1"/>
    <property type="match status" value="1"/>
</dbReference>
<dbReference type="Proteomes" id="UP001302429">
    <property type="component" value="Chromosome"/>
</dbReference>
<dbReference type="KEGG" id="acoa:RB602_03855"/>
<evidence type="ECO:0000313" key="4">
    <source>
        <dbReference type="EMBL" id="WOE75859.1"/>
    </source>
</evidence>
<dbReference type="RefSeq" id="WP_317083114.1">
    <property type="nucleotide sequence ID" value="NZ_CP136594.1"/>
</dbReference>
<dbReference type="EMBL" id="CP136594">
    <property type="protein sequence ID" value="WOE75859.1"/>
    <property type="molecule type" value="Genomic_DNA"/>
</dbReference>
<dbReference type="GO" id="GO:0004175">
    <property type="term" value="F:endopeptidase activity"/>
    <property type="evidence" value="ECO:0007669"/>
    <property type="project" value="TreeGrafter"/>
</dbReference>
<sequence>MWKKGASIVTMAALLASCGSSNNSSTPAPPPIASPAPSPAPAPAPAPTPTPPETCSLRDRQDWAGALIEEAYLFPDLLDLSVDPDDFDTVQGYIDALVAPARAAGRDDFFTFITSIEEENAFFASGTSAGYGFRLALGPDDTLFILDAYEGAPALNAGIDRGAEILAIGTTVNNLRDVPEILETDGIEGLIAALGPAEAGIERVMRFRDADGETVTTITTAEYQLPPISSRFGLQILNDGGRQVGYVNLRTFIDTSDDALRDAFAQFQAEGVTEVILDFRYNGGGLVSTAELLGDLLGANRSPNDIFSITAFNEALSEFNETRFFQSRTQSIAPMRIAVIGTSSTASASELVTNSFLPYLGENIALVGSNTSGKPVGQIGLDREECDDRLRVVAFQSQNADGEGEYFNGLASVMDRTCRADDDIFTALGDPTEASIAQSLSFLRGETCTPIPGASGFDFFGNTATINQPGFFFGGDRNRRQLLVPRNATPAQREVPGTF</sequence>
<protein>
    <submittedName>
        <fullName evidence="4">S41 family peptidase</fullName>
    </submittedName>
</protein>
<accession>A0AA97I0N2</accession>
<feature type="region of interest" description="Disordered" evidence="1">
    <location>
        <begin position="19"/>
        <end position="53"/>
    </location>
</feature>
<keyword evidence="5" id="KW-1185">Reference proteome</keyword>
<evidence type="ECO:0000256" key="2">
    <source>
        <dbReference type="SAM" id="SignalP"/>
    </source>
</evidence>
<evidence type="ECO:0000259" key="3">
    <source>
        <dbReference type="Pfam" id="PF03572"/>
    </source>
</evidence>